<proteinExistence type="predicted"/>
<gene>
    <name evidence="2" type="ORF">PILCRDRAFT_73117</name>
</gene>
<dbReference type="STRING" id="765440.A0A0C3B3B6"/>
<feature type="compositionally biased region" description="Acidic residues" evidence="1">
    <location>
        <begin position="1237"/>
        <end position="1273"/>
    </location>
</feature>
<dbReference type="HOGENOM" id="CLU_002498_0_0_1"/>
<sequence>MERLVAEQKKLESEGYLTCSCGRSFSQQSAMSKHLKACQKSKKCLSSALDKAKLAWPGRKRRRLDPTYEGASVQSLSVGLIIAPPHPSQDMAEHQYFAQPIVEETGPDNTHLTMMERRPWSYRLNRQLPLRFRDELPQPPPSTLPGSGSIPQPAASPYSQSPPTSAEQVGSHMNRTFSTPRNVFGLSRKFYGKDIPIDDPESEITFEDLSNICVRRSPLPSPTFYPFPNRSAFVMGDWFWNGGVQKSIQSFRELMGILGDPEFKLDDVRDVNWDQVNKLLATDGEGEWVEDDAGWVQSPVTISVPYQSRRGQPSDPHAGPRNYMVDNFYHRSLTFVIREKISGLNNIHLFNTAPYEMFWEQENHQVPIRVQGELYTSPSFINAHERLQDSPGEPGCNLPRVIAALMFWSDATQLTSFGNAKLWPLYLFFGNESKYQRCKPSHNLCEHIAYFQSLPDSFKDFATSQTAGGKAPSPAFMAHCARELFHAQWKVILDDEFLHAWKHGIIIRCTDSITRRFYPRIFTYSADYPEKILIASIRNLGKCPCPRCLIPLSCVHKLGTARDKSQRETMARVDNVQRRIRVDAARKLIYEKNSQVNSAAVESMLRDMSLVPTANAFLDRLLSVGFNFFSMLLPDLMHEVEIGGWKSLLLHLFRILESIDQQLLTELDKRYREIPSFGADTIRRFSTNVSELKKMAAHDYENFLQCAIPVFDGLLPEPHNNAVLDLLFVMAHWHGLAKLRMHHDLTLDILDSSTECLGKMLRLFKDVTCTAFDTKELRREASARARREFKKAAANDRHSSYTREDASHLVDQDIPGAQDSSVQPLTDQYRSARRRPKTFNLSTYKGHSYGDYAKTIREYGTMDSYSTEPGELEHRSPKGRYSRTGRKGFVKQLTRIKRRQARIRAIRARLQKAGKSHTEEVEIKPDAHHVIGKSQNYPVNIPLFMRESPSDPAVKEFLPKLKEHLLPRIKSILLDEKTSDPEARRSQAGLTPINHANSSDHHERNSVFIQNDRIYRHHLARFNYTTYDVRRDQDIINPGTSHHDIILLANRNGGNGEAHRGSDHPFLYARVLGIYHANVVYTGEGMLDYKARRMEFLWVRWFEYSGATSVRWKDLRLDLVHFPPLAAEGAFGFVDPKDVLRGCHIIPAFSKGRHHTDEVNISRIAQDGKDWIRYYVNRFVDRDMLMRYHWGLAVGHTYSHGQRVNIPTDPTTTQASVTTANVDSGDEADREVHDPIDDSDSEDPELGFDNEDDWIDEPGEDSDDGLVEDEEDDDVIVAMDDMYGFLDAES</sequence>
<organism evidence="2 3">
    <name type="scientific">Piloderma croceum (strain F 1598)</name>
    <dbReference type="NCBI Taxonomy" id="765440"/>
    <lineage>
        <taxon>Eukaryota</taxon>
        <taxon>Fungi</taxon>
        <taxon>Dikarya</taxon>
        <taxon>Basidiomycota</taxon>
        <taxon>Agaricomycotina</taxon>
        <taxon>Agaricomycetes</taxon>
        <taxon>Agaricomycetidae</taxon>
        <taxon>Atheliales</taxon>
        <taxon>Atheliaceae</taxon>
        <taxon>Piloderma</taxon>
    </lineage>
</organism>
<feature type="region of interest" description="Disordered" evidence="1">
    <location>
        <begin position="1204"/>
        <end position="1273"/>
    </location>
</feature>
<feature type="compositionally biased region" description="Polar residues" evidence="1">
    <location>
        <begin position="167"/>
        <end position="177"/>
    </location>
</feature>
<evidence type="ECO:0000313" key="3">
    <source>
        <dbReference type="Proteomes" id="UP000054166"/>
    </source>
</evidence>
<evidence type="ECO:0000313" key="2">
    <source>
        <dbReference type="EMBL" id="KIM80673.1"/>
    </source>
</evidence>
<reference evidence="2 3" key="1">
    <citation type="submission" date="2014-04" db="EMBL/GenBank/DDBJ databases">
        <authorList>
            <consortium name="DOE Joint Genome Institute"/>
            <person name="Kuo A."/>
            <person name="Tarkka M."/>
            <person name="Buscot F."/>
            <person name="Kohler A."/>
            <person name="Nagy L.G."/>
            <person name="Floudas D."/>
            <person name="Copeland A."/>
            <person name="Barry K.W."/>
            <person name="Cichocki N."/>
            <person name="Veneault-Fourrey C."/>
            <person name="LaButti K."/>
            <person name="Lindquist E.A."/>
            <person name="Lipzen A."/>
            <person name="Lundell T."/>
            <person name="Morin E."/>
            <person name="Murat C."/>
            <person name="Sun H."/>
            <person name="Tunlid A."/>
            <person name="Henrissat B."/>
            <person name="Grigoriev I.V."/>
            <person name="Hibbett D.S."/>
            <person name="Martin F."/>
            <person name="Nordberg H.P."/>
            <person name="Cantor M.N."/>
            <person name="Hua S.X."/>
        </authorList>
    </citation>
    <scope>NUCLEOTIDE SEQUENCE [LARGE SCALE GENOMIC DNA]</scope>
    <source>
        <strain evidence="2 3">F 1598</strain>
    </source>
</reference>
<feature type="compositionally biased region" description="Polar residues" evidence="1">
    <location>
        <begin position="1208"/>
        <end position="1222"/>
    </location>
</feature>
<accession>A0A0C3B3B6</accession>
<dbReference type="Pfam" id="PF18759">
    <property type="entry name" value="Plavaka"/>
    <property type="match status" value="1"/>
</dbReference>
<feature type="region of interest" description="Disordered" evidence="1">
    <location>
        <begin position="133"/>
        <end position="177"/>
    </location>
</feature>
<dbReference type="Proteomes" id="UP000054166">
    <property type="component" value="Unassembled WGS sequence"/>
</dbReference>
<name>A0A0C3B3B6_PILCF</name>
<dbReference type="InterPro" id="IPR041078">
    <property type="entry name" value="Plavaka"/>
</dbReference>
<evidence type="ECO:0000256" key="1">
    <source>
        <dbReference type="SAM" id="MobiDB-lite"/>
    </source>
</evidence>
<feature type="compositionally biased region" description="Low complexity" evidence="1">
    <location>
        <begin position="149"/>
        <end position="166"/>
    </location>
</feature>
<keyword evidence="3" id="KW-1185">Reference proteome</keyword>
<protein>
    <submittedName>
        <fullName evidence="2">Uncharacterized protein</fullName>
    </submittedName>
</protein>
<feature type="region of interest" description="Disordered" evidence="1">
    <location>
        <begin position="977"/>
        <end position="1002"/>
    </location>
</feature>
<reference evidence="3" key="2">
    <citation type="submission" date="2015-01" db="EMBL/GenBank/DDBJ databases">
        <title>Evolutionary Origins and Diversification of the Mycorrhizal Mutualists.</title>
        <authorList>
            <consortium name="DOE Joint Genome Institute"/>
            <consortium name="Mycorrhizal Genomics Consortium"/>
            <person name="Kohler A."/>
            <person name="Kuo A."/>
            <person name="Nagy L.G."/>
            <person name="Floudas D."/>
            <person name="Copeland A."/>
            <person name="Barry K.W."/>
            <person name="Cichocki N."/>
            <person name="Veneault-Fourrey C."/>
            <person name="LaButti K."/>
            <person name="Lindquist E.A."/>
            <person name="Lipzen A."/>
            <person name="Lundell T."/>
            <person name="Morin E."/>
            <person name="Murat C."/>
            <person name="Riley R."/>
            <person name="Ohm R."/>
            <person name="Sun H."/>
            <person name="Tunlid A."/>
            <person name="Henrissat B."/>
            <person name="Grigoriev I.V."/>
            <person name="Hibbett D.S."/>
            <person name="Martin F."/>
        </authorList>
    </citation>
    <scope>NUCLEOTIDE SEQUENCE [LARGE SCALE GENOMIC DNA]</scope>
    <source>
        <strain evidence="3">F 1598</strain>
    </source>
</reference>
<dbReference type="InParanoid" id="A0A0C3B3B6"/>
<dbReference type="EMBL" id="KN833003">
    <property type="protein sequence ID" value="KIM80673.1"/>
    <property type="molecule type" value="Genomic_DNA"/>
</dbReference>